<sequence length="799" mass="91073">MPGHCAAMAVMRDLDEIYEHMSGFCHDCIDAQLEQAANGEELLFTDGPPSWIAAQEAREAEERAEQQRQEEMERKRKAIEKKREKEGGAKVNWTSAEEAKREEIRKLAGQISDRHLEQEIKKLMRVDGAEAAQMRLELKREMALKRREKEKDEEKVEVKQQIKNQKQEQKKNPEGPTEMNKFQILAQKRPWQPHLPKAIAIGDERRSELTVEEQKRYVAILSNFHQIESKLRFEQNKKDLKIYDERLMAEREVMDGMVRDHLKEVNVSMSEVSKEIDNVLKRWCSRYLNDQRRFERVKEIQWRREAEIPPTHGVLKPILERVLMAAPSLKLTLPPSMHDRLPVNSDPYRFDPRNKMNTRIADDQTLRSLCSDTGCLFAMDSTTAVHLMGRPTEPRNYAYHIPISVFDQFRGGSTVRMCFLGKPRPQSGISSLTLLNMVAKYRIKSTFTQKDTEVHSKAGTSRDTVATGTGKDTVAPSEDTVAKTSNEGGGSGLSLLDNLLGSMASTVPSSYSLGLKAAPVKASPTSHSYGLYIVPSYTQPETKVIIRSSSSLHHEASGGTEYSLNVKVELAPEAGVTRETYEQMLWTSMKTIFKGAVNSATIHMHPYMKDALQISHSRAIPQPTQHNEELHPLVGTRTNHFSRLLRELSQLETGEYLLQVTPGSEEMTVFRENSSGTELFFNKAPKRIHGNNIKPLDAFTSIDDKRVLHWQVMQGRAPLSLWPTGHHMLKTFENEMGKERNKGGGKKRPHQQMKKGSPIKKSNMSEEEKKRCNYERNQQRKAAKQRKLNQAERAKDGGE</sequence>
<feature type="compositionally biased region" description="Basic and acidic residues" evidence="1">
    <location>
        <begin position="789"/>
        <end position="799"/>
    </location>
</feature>
<feature type="compositionally biased region" description="Basic residues" evidence="1">
    <location>
        <begin position="743"/>
        <end position="753"/>
    </location>
</feature>
<feature type="region of interest" description="Disordered" evidence="1">
    <location>
        <begin position="734"/>
        <end position="799"/>
    </location>
</feature>
<feature type="region of interest" description="Disordered" evidence="1">
    <location>
        <begin position="454"/>
        <end position="488"/>
    </location>
</feature>
<protein>
    <recommendedName>
        <fullName evidence="4">Little elongation complex subunit 2 C-terminal domain-containing protein</fullName>
    </recommendedName>
</protein>
<accession>A0AAV5TR10</accession>
<reference evidence="2" key="1">
    <citation type="submission" date="2023-10" db="EMBL/GenBank/DDBJ databases">
        <title>Genome assembly of Pristionchus species.</title>
        <authorList>
            <person name="Yoshida K."/>
            <person name="Sommer R.J."/>
        </authorList>
    </citation>
    <scope>NUCLEOTIDE SEQUENCE</scope>
    <source>
        <strain evidence="2">RS0144</strain>
    </source>
</reference>
<comment type="caution">
    <text evidence="2">The sequence shown here is derived from an EMBL/GenBank/DDBJ whole genome shotgun (WGS) entry which is preliminary data.</text>
</comment>
<dbReference type="AlphaFoldDB" id="A0AAV5TR10"/>
<feature type="region of interest" description="Disordered" evidence="1">
    <location>
        <begin position="146"/>
        <end position="177"/>
    </location>
</feature>
<keyword evidence="3" id="KW-1185">Reference proteome</keyword>
<evidence type="ECO:0008006" key="4">
    <source>
        <dbReference type="Google" id="ProtNLM"/>
    </source>
</evidence>
<feature type="compositionally biased region" description="Basic and acidic residues" evidence="1">
    <location>
        <begin position="146"/>
        <end position="173"/>
    </location>
</feature>
<dbReference type="EMBL" id="BTSX01000004">
    <property type="protein sequence ID" value="GMS96683.1"/>
    <property type="molecule type" value="Genomic_DNA"/>
</dbReference>
<evidence type="ECO:0000313" key="2">
    <source>
        <dbReference type="EMBL" id="GMS96683.1"/>
    </source>
</evidence>
<feature type="compositionally biased region" description="Basic and acidic residues" evidence="1">
    <location>
        <begin position="58"/>
        <end position="74"/>
    </location>
</feature>
<dbReference type="Proteomes" id="UP001432027">
    <property type="component" value="Unassembled WGS sequence"/>
</dbReference>
<evidence type="ECO:0000256" key="1">
    <source>
        <dbReference type="SAM" id="MobiDB-lite"/>
    </source>
</evidence>
<gene>
    <name evidence="2" type="ORF">PENTCL1PPCAC_18858</name>
</gene>
<name>A0AAV5TR10_9BILA</name>
<organism evidence="2 3">
    <name type="scientific">Pristionchus entomophagus</name>
    <dbReference type="NCBI Taxonomy" id="358040"/>
    <lineage>
        <taxon>Eukaryota</taxon>
        <taxon>Metazoa</taxon>
        <taxon>Ecdysozoa</taxon>
        <taxon>Nematoda</taxon>
        <taxon>Chromadorea</taxon>
        <taxon>Rhabditida</taxon>
        <taxon>Rhabditina</taxon>
        <taxon>Diplogasteromorpha</taxon>
        <taxon>Diplogasteroidea</taxon>
        <taxon>Neodiplogasteridae</taxon>
        <taxon>Pristionchus</taxon>
    </lineage>
</organism>
<proteinExistence type="predicted"/>
<feature type="compositionally biased region" description="Basic and acidic residues" evidence="1">
    <location>
        <begin position="763"/>
        <end position="778"/>
    </location>
</feature>
<feature type="region of interest" description="Disordered" evidence="1">
    <location>
        <begin position="58"/>
        <end position="94"/>
    </location>
</feature>
<feature type="compositionally biased region" description="Polar residues" evidence="1">
    <location>
        <begin position="458"/>
        <end position="467"/>
    </location>
</feature>
<evidence type="ECO:0000313" key="3">
    <source>
        <dbReference type="Proteomes" id="UP001432027"/>
    </source>
</evidence>